<dbReference type="EMBL" id="CACRZD030000015">
    <property type="protein sequence ID" value="CAA6671698.1"/>
    <property type="molecule type" value="Genomic_DNA"/>
</dbReference>
<evidence type="ECO:0000256" key="1">
    <source>
        <dbReference type="SAM" id="MobiDB-lite"/>
    </source>
</evidence>
<keyword evidence="4" id="KW-1185">Reference proteome</keyword>
<feature type="transmembrane region" description="Helical" evidence="2">
    <location>
        <begin position="49"/>
        <end position="69"/>
    </location>
</feature>
<dbReference type="EMBL" id="LR743602">
    <property type="protein sequence ID" value="CAA2632490.1"/>
    <property type="molecule type" value="Genomic_DNA"/>
</dbReference>
<keyword evidence="2" id="KW-0472">Membrane</keyword>
<keyword evidence="2" id="KW-1133">Transmembrane helix</keyword>
<sequence>MPYATSSLSTEVENQSRQQQFALGLLAMCFMMAEFHQPAQAVRSLLFEVYSAFLYLTFMAAVVLSVNSLRPLEEEPGYKTFVLRSCLALPPPSLLRVWFLPMALAIALLLASYRWKCRSAAQDTVAGHPRHQEPNPSSSQLPDLGSSPCYSSGRRRGNAAPVWAQNLQMSCDSPCSPFFWASNNINFSLFVRLLCTRLTQGPTFFNLQRLLLRQGGGIA</sequence>
<proteinExistence type="predicted"/>
<keyword evidence="2" id="KW-0812">Transmembrane</keyword>
<reference evidence="3 4" key="1">
    <citation type="submission" date="2019-12" db="EMBL/GenBank/DDBJ databases">
        <authorList>
            <person name="Scholz U."/>
            <person name="Mascher M."/>
            <person name="Fiebig A."/>
        </authorList>
    </citation>
    <scope>NUCLEOTIDE SEQUENCE</scope>
</reference>
<evidence type="ECO:0000313" key="3">
    <source>
        <dbReference type="EMBL" id="CAA2632490.1"/>
    </source>
</evidence>
<evidence type="ECO:0000313" key="4">
    <source>
        <dbReference type="Proteomes" id="UP001189122"/>
    </source>
</evidence>
<name>A0A7I8JNG4_SPIIN</name>
<feature type="transmembrane region" description="Helical" evidence="2">
    <location>
        <begin position="93"/>
        <end position="113"/>
    </location>
</feature>
<accession>A0A7I8JNG4</accession>
<feature type="region of interest" description="Disordered" evidence="1">
    <location>
        <begin position="126"/>
        <end position="153"/>
    </location>
</feature>
<organism evidence="3">
    <name type="scientific">Spirodela intermedia</name>
    <name type="common">Intermediate duckweed</name>
    <dbReference type="NCBI Taxonomy" id="51605"/>
    <lineage>
        <taxon>Eukaryota</taxon>
        <taxon>Viridiplantae</taxon>
        <taxon>Streptophyta</taxon>
        <taxon>Embryophyta</taxon>
        <taxon>Tracheophyta</taxon>
        <taxon>Spermatophyta</taxon>
        <taxon>Magnoliopsida</taxon>
        <taxon>Liliopsida</taxon>
        <taxon>Araceae</taxon>
        <taxon>Lemnoideae</taxon>
        <taxon>Spirodela</taxon>
    </lineage>
</organism>
<protein>
    <submittedName>
        <fullName evidence="3">Uncharacterized protein</fullName>
    </submittedName>
</protein>
<dbReference type="Proteomes" id="UP001189122">
    <property type="component" value="Unassembled WGS sequence"/>
</dbReference>
<dbReference type="AlphaFoldDB" id="A0A7I8JNG4"/>
<evidence type="ECO:0000256" key="2">
    <source>
        <dbReference type="SAM" id="Phobius"/>
    </source>
</evidence>
<gene>
    <name evidence="3" type="ORF">SI7747_15018106</name>
</gene>